<name>A0ABP6M555_9MICC</name>
<gene>
    <name evidence="1" type="ORF">GCM10010529_27330</name>
</gene>
<evidence type="ECO:0000313" key="1">
    <source>
        <dbReference type="EMBL" id="GAA3073975.1"/>
    </source>
</evidence>
<organism evidence="1 2">
    <name type="scientific">Nesterenkonia aethiopica</name>
    <dbReference type="NCBI Taxonomy" id="269144"/>
    <lineage>
        <taxon>Bacteria</taxon>
        <taxon>Bacillati</taxon>
        <taxon>Actinomycetota</taxon>
        <taxon>Actinomycetes</taxon>
        <taxon>Micrococcales</taxon>
        <taxon>Micrococcaceae</taxon>
        <taxon>Nesterenkonia</taxon>
    </lineage>
</organism>
<accession>A0ABP6M555</accession>
<reference evidence="2" key="1">
    <citation type="journal article" date="2019" name="Int. J. Syst. Evol. Microbiol.">
        <title>The Global Catalogue of Microorganisms (GCM) 10K type strain sequencing project: providing services to taxonomists for standard genome sequencing and annotation.</title>
        <authorList>
            <consortium name="The Broad Institute Genomics Platform"/>
            <consortium name="The Broad Institute Genome Sequencing Center for Infectious Disease"/>
            <person name="Wu L."/>
            <person name="Ma J."/>
        </authorList>
    </citation>
    <scope>NUCLEOTIDE SEQUENCE [LARGE SCALE GENOMIC DNA]</scope>
    <source>
        <strain evidence="2">JCM 14309</strain>
    </source>
</reference>
<dbReference type="RefSeq" id="WP_344744806.1">
    <property type="nucleotide sequence ID" value="NZ_BAAAVT010000021.1"/>
</dbReference>
<keyword evidence="2" id="KW-1185">Reference proteome</keyword>
<dbReference type="EMBL" id="BAAAVT010000021">
    <property type="protein sequence ID" value="GAA3073975.1"/>
    <property type="molecule type" value="Genomic_DNA"/>
</dbReference>
<protein>
    <submittedName>
        <fullName evidence="1">Uncharacterized protein</fullName>
    </submittedName>
</protein>
<evidence type="ECO:0000313" key="2">
    <source>
        <dbReference type="Proteomes" id="UP001500236"/>
    </source>
</evidence>
<proteinExistence type="predicted"/>
<comment type="caution">
    <text evidence="1">The sequence shown here is derived from an EMBL/GenBank/DDBJ whole genome shotgun (WGS) entry which is preliminary data.</text>
</comment>
<dbReference type="Proteomes" id="UP001500236">
    <property type="component" value="Unassembled WGS sequence"/>
</dbReference>
<sequence length="160" mass="16761">MKTDLDPAAQCELGVDPFDAVGPVRLGVGLGDEVGEHCVSDRTLWLWPTLLLIEAGFGAPEEPAGALDGEVVRGDHLDRRGLSFGVVSSFRASDRPLSDRELGLTVAEPLLRRSRLGVLGGGQPGLFAVVGSVLAAPVADRLVADVEIVRDAGRDGVRGE</sequence>